<evidence type="ECO:0000259" key="2">
    <source>
        <dbReference type="Pfam" id="PF02470"/>
    </source>
</evidence>
<dbReference type="EMBL" id="BAABJP010000015">
    <property type="protein sequence ID" value="GAA5156618.1"/>
    <property type="molecule type" value="Genomic_DNA"/>
</dbReference>
<feature type="domain" description="Mce/MlaD" evidence="2">
    <location>
        <begin position="30"/>
        <end position="105"/>
    </location>
</feature>
<dbReference type="PANTHER" id="PTHR33371">
    <property type="entry name" value="INTERMEMBRANE PHOSPHOLIPID TRANSPORT SYSTEM BINDING PROTEIN MLAD-RELATED"/>
    <property type="match status" value="1"/>
</dbReference>
<comment type="caution">
    <text evidence="3">The sequence shown here is derived from an EMBL/GenBank/DDBJ whole genome shotgun (WGS) entry which is preliminary data.</text>
</comment>
<evidence type="ECO:0000313" key="4">
    <source>
        <dbReference type="Proteomes" id="UP001428817"/>
    </source>
</evidence>
<reference evidence="4" key="1">
    <citation type="journal article" date="2019" name="Int. J. Syst. Evol. Microbiol.">
        <title>The Global Catalogue of Microorganisms (GCM) 10K type strain sequencing project: providing services to taxonomists for standard genome sequencing and annotation.</title>
        <authorList>
            <consortium name="The Broad Institute Genomics Platform"/>
            <consortium name="The Broad Institute Genome Sequencing Center for Infectious Disease"/>
            <person name="Wu L."/>
            <person name="Ma J."/>
        </authorList>
    </citation>
    <scope>NUCLEOTIDE SEQUENCE [LARGE SCALE GENOMIC DNA]</scope>
    <source>
        <strain evidence="4">JCM 18303</strain>
    </source>
</reference>
<dbReference type="Pfam" id="PF02470">
    <property type="entry name" value="MlaD"/>
    <property type="match status" value="1"/>
</dbReference>
<sequence>MRRLAPLLVIVLIAVALVGGFAYSQLSGKHKISAVLPNAIGIGVGSPVQLKGFDVGKVTNLEVRGDQAFIEVDVDELPEPLHEGTTIEVAWSSVLGHRYLQLNPGPAKNAVLPDGAMVGTGSHQVLVEELLEALDPPTRAHLQGMMQQLRTAFAGSEQDFNRTLQAAGPSVQALGAVLNGVGQDGQSIKTLVANLEKVTSVLSERRGAISSTILDLNRMTSAAAVHQKALSDGLNELPATLDDVKVTLDKVPAAADETIPLLHDLEPAADRLPGVAHDLKHVMHDLKPALDDLVPVLKDADKLLEDAPEFLDKANEVLPQLRTTLDKAGPAVTFIRPYTPEVIGFLGNWANGFATYDSVGMFARAIVVEGPYSLGNVPDVGVPGYWPKRQVPPGINSDQPWWDANPDGPKEERGPK</sequence>
<gene>
    <name evidence="3" type="ORF">GCM10023321_32710</name>
</gene>
<evidence type="ECO:0000313" key="3">
    <source>
        <dbReference type="EMBL" id="GAA5156618.1"/>
    </source>
</evidence>
<keyword evidence="4" id="KW-1185">Reference proteome</keyword>
<organism evidence="3 4">
    <name type="scientific">Pseudonocardia eucalypti</name>
    <dbReference type="NCBI Taxonomy" id="648755"/>
    <lineage>
        <taxon>Bacteria</taxon>
        <taxon>Bacillati</taxon>
        <taxon>Actinomycetota</taxon>
        <taxon>Actinomycetes</taxon>
        <taxon>Pseudonocardiales</taxon>
        <taxon>Pseudonocardiaceae</taxon>
        <taxon>Pseudonocardia</taxon>
    </lineage>
</organism>
<dbReference type="PANTHER" id="PTHR33371:SF4">
    <property type="entry name" value="INTERMEMBRANE PHOSPHOLIPID TRANSPORT SYSTEM BINDING PROTEIN MLAD"/>
    <property type="match status" value="1"/>
</dbReference>
<dbReference type="InterPro" id="IPR003399">
    <property type="entry name" value="Mce/MlaD"/>
</dbReference>
<dbReference type="RefSeq" id="WP_185059668.1">
    <property type="nucleotide sequence ID" value="NZ_BAABJP010000015.1"/>
</dbReference>
<evidence type="ECO:0000256" key="1">
    <source>
        <dbReference type="SAM" id="MobiDB-lite"/>
    </source>
</evidence>
<accession>A0ABP9Q8H1</accession>
<name>A0ABP9Q8H1_9PSEU</name>
<dbReference type="InterPro" id="IPR052336">
    <property type="entry name" value="MlaD_Phospholipid_Transporter"/>
</dbReference>
<dbReference type="Proteomes" id="UP001428817">
    <property type="component" value="Unassembled WGS sequence"/>
</dbReference>
<proteinExistence type="predicted"/>
<protein>
    <recommendedName>
        <fullName evidence="2">Mce/MlaD domain-containing protein</fullName>
    </recommendedName>
</protein>
<feature type="region of interest" description="Disordered" evidence="1">
    <location>
        <begin position="389"/>
        <end position="416"/>
    </location>
</feature>